<reference evidence="3" key="3">
    <citation type="submission" date="2015-06" db="UniProtKB">
        <authorList>
            <consortium name="EnsemblMetazoa"/>
        </authorList>
    </citation>
    <scope>IDENTIFICATION</scope>
</reference>
<dbReference type="OMA" id="ESDDFCR"/>
<name>R7VAC9_CAPTE</name>
<gene>
    <name evidence="2" type="ORF">CAPTEDRAFT_76081</name>
</gene>
<dbReference type="InterPro" id="IPR036865">
    <property type="entry name" value="CRAL-TRIO_dom_sf"/>
</dbReference>
<accession>R7VAC9</accession>
<dbReference type="EMBL" id="KB293746">
    <property type="protein sequence ID" value="ELU15569.1"/>
    <property type="molecule type" value="Genomic_DNA"/>
</dbReference>
<dbReference type="SUPFAM" id="SSF46938">
    <property type="entry name" value="CRAL/TRIO N-terminal domain"/>
    <property type="match status" value="1"/>
</dbReference>
<evidence type="ECO:0000313" key="4">
    <source>
        <dbReference type="Proteomes" id="UP000014760"/>
    </source>
</evidence>
<evidence type="ECO:0000313" key="2">
    <source>
        <dbReference type="EMBL" id="ELU15569.1"/>
    </source>
</evidence>
<dbReference type="SUPFAM" id="SSF52087">
    <property type="entry name" value="CRAL/TRIO domain"/>
    <property type="match status" value="1"/>
</dbReference>
<feature type="domain" description="CRAL-TRIO" evidence="1">
    <location>
        <begin position="59"/>
        <end position="216"/>
    </location>
</feature>
<dbReference type="InterPro" id="IPR036273">
    <property type="entry name" value="CRAL/TRIO_N_dom_sf"/>
</dbReference>
<sequence>TDSIEKGLYDPCDLERVQTENAYVHSFLQHTRGNQEKAVAMIDSSLRWRKELELSSLTESSFPREVHEIGAMFYRNEDRNGRKILYFRVSKSKKDPDKLLTVKKYVAWWLDKHFLKHPGVKIVPLFDMTDAGIGNMDIELIKFQIACFASYYPGLLDYMLIYEMPWVLNAIWKLIRNVLSAEQQKAVLFVKKAEIQQYVAPDHLFVHMGGTDTYTYTYMPSEDSGIEL</sequence>
<dbReference type="GO" id="GO:0012505">
    <property type="term" value="C:endomembrane system"/>
    <property type="evidence" value="ECO:0007669"/>
    <property type="project" value="TreeGrafter"/>
</dbReference>
<dbReference type="Pfam" id="PF00650">
    <property type="entry name" value="CRAL_TRIO"/>
    <property type="match status" value="1"/>
</dbReference>
<dbReference type="InterPro" id="IPR001251">
    <property type="entry name" value="CRAL-TRIO_dom"/>
</dbReference>
<reference evidence="2 4" key="2">
    <citation type="journal article" date="2013" name="Nature">
        <title>Insights into bilaterian evolution from three spiralian genomes.</title>
        <authorList>
            <person name="Simakov O."/>
            <person name="Marletaz F."/>
            <person name="Cho S.J."/>
            <person name="Edsinger-Gonzales E."/>
            <person name="Havlak P."/>
            <person name="Hellsten U."/>
            <person name="Kuo D.H."/>
            <person name="Larsson T."/>
            <person name="Lv J."/>
            <person name="Arendt D."/>
            <person name="Savage R."/>
            <person name="Osoegawa K."/>
            <person name="de Jong P."/>
            <person name="Grimwood J."/>
            <person name="Chapman J.A."/>
            <person name="Shapiro H."/>
            <person name="Aerts A."/>
            <person name="Otillar R.P."/>
            <person name="Terry A.Y."/>
            <person name="Boore J.L."/>
            <person name="Grigoriev I.V."/>
            <person name="Lindberg D.R."/>
            <person name="Seaver E.C."/>
            <person name="Weisblat D.A."/>
            <person name="Putnam N.H."/>
            <person name="Rokhsar D.S."/>
        </authorList>
    </citation>
    <scope>NUCLEOTIDE SEQUENCE</scope>
    <source>
        <strain evidence="2 4">I ESC-2004</strain>
    </source>
</reference>
<dbReference type="PANTHER" id="PTHR46384:SF1">
    <property type="entry name" value="MOTILE SPERM DOMAIN-CONTAINING PROTEIN 2"/>
    <property type="match status" value="1"/>
</dbReference>
<dbReference type="FunCoup" id="R7VAC9">
    <property type="interactions" value="12"/>
</dbReference>
<dbReference type="STRING" id="283909.R7VAC9"/>
<feature type="non-terminal residue" evidence="2">
    <location>
        <position position="1"/>
    </location>
</feature>
<feature type="non-terminal residue" evidence="2">
    <location>
        <position position="228"/>
    </location>
</feature>
<dbReference type="OrthoDB" id="75724at2759"/>
<evidence type="ECO:0000313" key="3">
    <source>
        <dbReference type="EnsemblMetazoa" id="CapteP76081"/>
    </source>
</evidence>
<reference evidence="4" key="1">
    <citation type="submission" date="2012-12" db="EMBL/GenBank/DDBJ databases">
        <authorList>
            <person name="Hellsten U."/>
            <person name="Grimwood J."/>
            <person name="Chapman J.A."/>
            <person name="Shapiro H."/>
            <person name="Aerts A."/>
            <person name="Otillar R.P."/>
            <person name="Terry A.Y."/>
            <person name="Boore J.L."/>
            <person name="Simakov O."/>
            <person name="Marletaz F."/>
            <person name="Cho S.-J."/>
            <person name="Edsinger-Gonzales E."/>
            <person name="Havlak P."/>
            <person name="Kuo D.-H."/>
            <person name="Larsson T."/>
            <person name="Lv J."/>
            <person name="Arendt D."/>
            <person name="Savage R."/>
            <person name="Osoegawa K."/>
            <person name="de Jong P."/>
            <person name="Lindberg D.R."/>
            <person name="Seaver E.C."/>
            <person name="Weisblat D.A."/>
            <person name="Putnam N.H."/>
            <person name="Grigoriev I.V."/>
            <person name="Rokhsar D.S."/>
        </authorList>
    </citation>
    <scope>NUCLEOTIDE SEQUENCE</scope>
    <source>
        <strain evidence="4">I ESC-2004</strain>
    </source>
</reference>
<dbReference type="AlphaFoldDB" id="R7VAC9"/>
<evidence type="ECO:0000259" key="1">
    <source>
        <dbReference type="PROSITE" id="PS50191"/>
    </source>
</evidence>
<dbReference type="Proteomes" id="UP000014760">
    <property type="component" value="Unassembled WGS sequence"/>
</dbReference>
<dbReference type="EMBL" id="AMQN01004532">
    <property type="status" value="NOT_ANNOTATED_CDS"/>
    <property type="molecule type" value="Genomic_DNA"/>
</dbReference>
<dbReference type="CDD" id="cd00170">
    <property type="entry name" value="SEC14"/>
    <property type="match status" value="1"/>
</dbReference>
<keyword evidence="4" id="KW-1185">Reference proteome</keyword>
<dbReference type="PANTHER" id="PTHR46384">
    <property type="entry name" value="MOTILE SPERM DOMAIN-CONTAINING PROTEIN 2"/>
    <property type="match status" value="1"/>
</dbReference>
<organism evidence="2">
    <name type="scientific">Capitella teleta</name>
    <name type="common">Polychaete worm</name>
    <dbReference type="NCBI Taxonomy" id="283909"/>
    <lineage>
        <taxon>Eukaryota</taxon>
        <taxon>Metazoa</taxon>
        <taxon>Spiralia</taxon>
        <taxon>Lophotrochozoa</taxon>
        <taxon>Annelida</taxon>
        <taxon>Polychaeta</taxon>
        <taxon>Sedentaria</taxon>
        <taxon>Scolecida</taxon>
        <taxon>Capitellidae</taxon>
        <taxon>Capitella</taxon>
    </lineage>
</organism>
<dbReference type="InterPro" id="IPR053012">
    <property type="entry name" value="ER-organelle_contact"/>
</dbReference>
<dbReference type="Gene3D" id="3.40.525.10">
    <property type="entry name" value="CRAL-TRIO lipid binding domain"/>
    <property type="match status" value="1"/>
</dbReference>
<dbReference type="HOGENOM" id="CLU_014001_7_1_1"/>
<proteinExistence type="predicted"/>
<dbReference type="PROSITE" id="PS50191">
    <property type="entry name" value="CRAL_TRIO"/>
    <property type="match status" value="1"/>
</dbReference>
<dbReference type="GO" id="GO:0140284">
    <property type="term" value="C:endoplasmic reticulum-endosome membrane contact site"/>
    <property type="evidence" value="ECO:0007669"/>
    <property type="project" value="TreeGrafter"/>
</dbReference>
<dbReference type="EnsemblMetazoa" id="CapteT76081">
    <property type="protein sequence ID" value="CapteP76081"/>
    <property type="gene ID" value="CapteG76081"/>
</dbReference>
<dbReference type="SMART" id="SM00516">
    <property type="entry name" value="SEC14"/>
    <property type="match status" value="1"/>
</dbReference>
<protein>
    <recommendedName>
        <fullName evidence="1">CRAL-TRIO domain-containing protein</fullName>
    </recommendedName>
</protein>